<dbReference type="SUPFAM" id="SSF54593">
    <property type="entry name" value="Glyoxalase/Bleomycin resistance protein/Dihydroxybiphenyl dioxygenase"/>
    <property type="match status" value="1"/>
</dbReference>
<dbReference type="RefSeq" id="WP_092583721.1">
    <property type="nucleotide sequence ID" value="NZ_FMTM01000001.1"/>
</dbReference>
<gene>
    <name evidence="2" type="ORF">SAMN02927900_00940</name>
</gene>
<dbReference type="GO" id="GO:0051213">
    <property type="term" value="F:dioxygenase activity"/>
    <property type="evidence" value="ECO:0007669"/>
    <property type="project" value="UniProtKB-KW"/>
</dbReference>
<dbReference type="InterPro" id="IPR037523">
    <property type="entry name" value="VOC_core"/>
</dbReference>
<sequence>MNAPTRIPVTNLQHHVFYVTDLERSKAFYIKLFDLQFSALNHPDSSAAMRLSQQEMHFFSFGFYHHDICLVKHHKLKMDNNSMLHFTLAVKDAEAFDDVKRRAREMGLPIREGRMLASARPASSAFCLRDPDKHWIEIIEEPSR</sequence>
<accession>A0A1G4PT41</accession>
<dbReference type="AlphaFoldDB" id="A0A1G4PT41"/>
<organism evidence="2 3">
    <name type="scientific">Rhizobium mongolense subsp. loessense</name>
    <dbReference type="NCBI Taxonomy" id="158890"/>
    <lineage>
        <taxon>Bacteria</taxon>
        <taxon>Pseudomonadati</taxon>
        <taxon>Pseudomonadota</taxon>
        <taxon>Alphaproteobacteria</taxon>
        <taxon>Hyphomicrobiales</taxon>
        <taxon>Rhizobiaceae</taxon>
        <taxon>Rhizobium/Agrobacterium group</taxon>
        <taxon>Rhizobium</taxon>
    </lineage>
</organism>
<dbReference type="Proteomes" id="UP000199542">
    <property type="component" value="Unassembled WGS sequence"/>
</dbReference>
<keyword evidence="2" id="KW-0560">Oxidoreductase</keyword>
<dbReference type="EMBL" id="FMTM01000001">
    <property type="protein sequence ID" value="SCW35432.1"/>
    <property type="molecule type" value="Genomic_DNA"/>
</dbReference>
<keyword evidence="2" id="KW-0223">Dioxygenase</keyword>
<evidence type="ECO:0000313" key="3">
    <source>
        <dbReference type="Proteomes" id="UP000199542"/>
    </source>
</evidence>
<protein>
    <submittedName>
        <fullName evidence="2">Catechol 2,3-dioxygenase</fullName>
    </submittedName>
</protein>
<dbReference type="InterPro" id="IPR029068">
    <property type="entry name" value="Glyas_Bleomycin-R_OHBP_Dase"/>
</dbReference>
<reference evidence="2 3" key="1">
    <citation type="submission" date="2016-10" db="EMBL/GenBank/DDBJ databases">
        <authorList>
            <person name="de Groot N.N."/>
        </authorList>
    </citation>
    <scope>NUCLEOTIDE SEQUENCE [LARGE SCALE GENOMIC DNA]</scope>
    <source>
        <strain evidence="2 3">CGMCC 1.3401</strain>
    </source>
</reference>
<dbReference type="InterPro" id="IPR051332">
    <property type="entry name" value="Fosfomycin_Res_Enzymes"/>
</dbReference>
<dbReference type="InterPro" id="IPR004360">
    <property type="entry name" value="Glyas_Fos-R_dOase_dom"/>
</dbReference>
<dbReference type="PROSITE" id="PS51819">
    <property type="entry name" value="VOC"/>
    <property type="match status" value="1"/>
</dbReference>
<proteinExistence type="predicted"/>
<name>A0A1G4PT41_9HYPH</name>
<evidence type="ECO:0000259" key="1">
    <source>
        <dbReference type="PROSITE" id="PS51819"/>
    </source>
</evidence>
<evidence type="ECO:0000313" key="2">
    <source>
        <dbReference type="EMBL" id="SCW35432.1"/>
    </source>
</evidence>
<dbReference type="PANTHER" id="PTHR36113">
    <property type="entry name" value="LYASE, PUTATIVE-RELATED-RELATED"/>
    <property type="match status" value="1"/>
</dbReference>
<feature type="domain" description="VOC" evidence="1">
    <location>
        <begin position="11"/>
        <end position="141"/>
    </location>
</feature>
<dbReference type="Pfam" id="PF00903">
    <property type="entry name" value="Glyoxalase"/>
    <property type="match status" value="1"/>
</dbReference>
<dbReference type="CDD" id="cd06587">
    <property type="entry name" value="VOC"/>
    <property type="match status" value="1"/>
</dbReference>
<dbReference type="PANTHER" id="PTHR36113:SF1">
    <property type="entry name" value="GLYOXALASE_BLEOMYCIN RESISTANCE PROTEIN_DIOXYGENASE"/>
    <property type="match status" value="1"/>
</dbReference>
<dbReference type="Gene3D" id="3.10.180.10">
    <property type="entry name" value="2,3-Dihydroxybiphenyl 1,2-Dioxygenase, domain 1"/>
    <property type="match status" value="1"/>
</dbReference>